<dbReference type="EMBL" id="SMCR01000032">
    <property type="protein sequence ID" value="TCV90923.1"/>
    <property type="molecule type" value="Genomic_DNA"/>
</dbReference>
<dbReference type="Proteomes" id="UP000295719">
    <property type="component" value="Unassembled WGS sequence"/>
</dbReference>
<accession>A0A4R3YJM9</accession>
<evidence type="ECO:0000313" key="2">
    <source>
        <dbReference type="Proteomes" id="UP000295719"/>
    </source>
</evidence>
<organism evidence="1 2">
    <name type="scientific">Biostraticola tofi</name>
    <dbReference type="NCBI Taxonomy" id="466109"/>
    <lineage>
        <taxon>Bacteria</taxon>
        <taxon>Pseudomonadati</taxon>
        <taxon>Pseudomonadota</taxon>
        <taxon>Gammaproteobacteria</taxon>
        <taxon>Enterobacterales</taxon>
        <taxon>Bruguierivoracaceae</taxon>
        <taxon>Biostraticola</taxon>
    </lineage>
</organism>
<reference evidence="1 2" key="1">
    <citation type="submission" date="2019-03" db="EMBL/GenBank/DDBJ databases">
        <title>Genomic Encyclopedia of Type Strains, Phase IV (KMG-IV): sequencing the most valuable type-strain genomes for metagenomic binning, comparative biology and taxonomic classification.</title>
        <authorList>
            <person name="Goeker M."/>
        </authorList>
    </citation>
    <scope>NUCLEOTIDE SEQUENCE [LARGE SCALE GENOMIC DNA]</scope>
    <source>
        <strain evidence="1 2">DSM 19580</strain>
    </source>
</reference>
<sequence>MCFSLLSQPDDQLSLLTNHLDLLPDFKSKRLHPVTLQDNSRRRLKLQLIPDIAHPIRRAFFVPSSAWNLAQP</sequence>
<protein>
    <submittedName>
        <fullName evidence="1">Uncharacterized protein</fullName>
    </submittedName>
</protein>
<proteinExistence type="predicted"/>
<evidence type="ECO:0000313" key="1">
    <source>
        <dbReference type="EMBL" id="TCV90923.1"/>
    </source>
</evidence>
<keyword evidence="2" id="KW-1185">Reference proteome</keyword>
<dbReference type="AlphaFoldDB" id="A0A4R3YJM9"/>
<comment type="caution">
    <text evidence="1">The sequence shown here is derived from an EMBL/GenBank/DDBJ whole genome shotgun (WGS) entry which is preliminary data.</text>
</comment>
<name>A0A4R3YJM9_9GAMM</name>
<gene>
    <name evidence="1" type="ORF">EDC52_1322</name>
</gene>